<dbReference type="OrthoDB" id="410651at2759"/>
<dbReference type="PANTHER" id="PTHR10250:SF26">
    <property type="entry name" value="GLUTATHIONE S-TRANSFERASE 3, MITOCHONDRIAL"/>
    <property type="match status" value="1"/>
</dbReference>
<dbReference type="Gene3D" id="1.20.120.550">
    <property type="entry name" value="Membrane associated eicosanoid/glutathione metabolism-like domain"/>
    <property type="match status" value="1"/>
</dbReference>
<dbReference type="Proteomes" id="UP001063166">
    <property type="component" value="Unassembled WGS sequence"/>
</dbReference>
<evidence type="ECO:0000256" key="2">
    <source>
        <dbReference type="ARBA" id="ARBA00022692"/>
    </source>
</evidence>
<evidence type="ECO:0000313" key="6">
    <source>
        <dbReference type="EMBL" id="GLB35951.1"/>
    </source>
</evidence>
<keyword evidence="2 5" id="KW-0812">Transmembrane</keyword>
<dbReference type="InterPro" id="IPR050997">
    <property type="entry name" value="MAPEG"/>
</dbReference>
<feature type="transmembrane region" description="Helical" evidence="5">
    <location>
        <begin position="126"/>
        <end position="147"/>
    </location>
</feature>
<dbReference type="GO" id="GO:0016020">
    <property type="term" value="C:membrane"/>
    <property type="evidence" value="ECO:0007669"/>
    <property type="project" value="UniProtKB-SubCell"/>
</dbReference>
<evidence type="ECO:0000313" key="7">
    <source>
        <dbReference type="Proteomes" id="UP001063166"/>
    </source>
</evidence>
<comment type="caution">
    <text evidence="6">The sequence shown here is derived from an EMBL/GenBank/DDBJ whole genome shotgun (WGS) entry which is preliminary data.</text>
</comment>
<dbReference type="EMBL" id="BRPK01000003">
    <property type="protein sequence ID" value="GLB35951.1"/>
    <property type="molecule type" value="Genomic_DNA"/>
</dbReference>
<dbReference type="InterPro" id="IPR001129">
    <property type="entry name" value="Membr-assoc_MAPEG"/>
</dbReference>
<dbReference type="AlphaFoldDB" id="A0A9P3UM35"/>
<organism evidence="6 7">
    <name type="scientific">Lyophyllum shimeji</name>
    <name type="common">Hon-shimeji</name>
    <name type="synonym">Tricholoma shimeji</name>
    <dbReference type="NCBI Taxonomy" id="47721"/>
    <lineage>
        <taxon>Eukaryota</taxon>
        <taxon>Fungi</taxon>
        <taxon>Dikarya</taxon>
        <taxon>Basidiomycota</taxon>
        <taxon>Agaricomycotina</taxon>
        <taxon>Agaricomycetes</taxon>
        <taxon>Agaricomycetidae</taxon>
        <taxon>Agaricales</taxon>
        <taxon>Tricholomatineae</taxon>
        <taxon>Lyophyllaceae</taxon>
        <taxon>Lyophyllum</taxon>
    </lineage>
</organism>
<gene>
    <name evidence="6" type="ORF">LshimejAT787_0302390</name>
</gene>
<sequence>MSSTVTIPQVPHGLQYVGASLLSTVFVLVGQNFTVSKWRKRAGIKYPQMYAEKAEVAASRDALIFNCAQRAHQNTLENIPIVYVTTVLTGLKYPILAATACGIWSVSRIAYTRGYLTGDPAKRANVVYIFGSISMLGLLLTSVYTVGQSICSSL</sequence>
<dbReference type="PANTHER" id="PTHR10250">
    <property type="entry name" value="MICROSOMAL GLUTATHIONE S-TRANSFERASE"/>
    <property type="match status" value="1"/>
</dbReference>
<dbReference type="GO" id="GO:0005635">
    <property type="term" value="C:nuclear envelope"/>
    <property type="evidence" value="ECO:0007669"/>
    <property type="project" value="TreeGrafter"/>
</dbReference>
<comment type="subcellular location">
    <subcellularLocation>
        <location evidence="1">Membrane</location>
        <topology evidence="1">Multi-pass membrane protein</topology>
    </subcellularLocation>
</comment>
<evidence type="ECO:0000256" key="3">
    <source>
        <dbReference type="ARBA" id="ARBA00022989"/>
    </source>
</evidence>
<evidence type="ECO:0000256" key="4">
    <source>
        <dbReference type="ARBA" id="ARBA00023136"/>
    </source>
</evidence>
<dbReference type="SUPFAM" id="SSF161084">
    <property type="entry name" value="MAPEG domain-like"/>
    <property type="match status" value="1"/>
</dbReference>
<accession>A0A9P3UM35</accession>
<reference evidence="6" key="1">
    <citation type="submission" date="2022-07" db="EMBL/GenBank/DDBJ databases">
        <title>The genome of Lyophyllum shimeji provides insight into the initial evolution of ectomycorrhizal fungal genome.</title>
        <authorList>
            <person name="Kobayashi Y."/>
            <person name="Shibata T."/>
            <person name="Hirakawa H."/>
            <person name="Shigenobu S."/>
            <person name="Nishiyama T."/>
            <person name="Yamada A."/>
            <person name="Hasebe M."/>
            <person name="Kawaguchi M."/>
        </authorList>
    </citation>
    <scope>NUCLEOTIDE SEQUENCE</scope>
    <source>
        <strain evidence="6">AT787</strain>
    </source>
</reference>
<name>A0A9P3UM35_LYOSH</name>
<dbReference type="GO" id="GO:0004602">
    <property type="term" value="F:glutathione peroxidase activity"/>
    <property type="evidence" value="ECO:0007669"/>
    <property type="project" value="TreeGrafter"/>
</dbReference>
<evidence type="ECO:0000256" key="1">
    <source>
        <dbReference type="ARBA" id="ARBA00004141"/>
    </source>
</evidence>
<dbReference type="GO" id="GO:0005783">
    <property type="term" value="C:endoplasmic reticulum"/>
    <property type="evidence" value="ECO:0007669"/>
    <property type="project" value="TreeGrafter"/>
</dbReference>
<feature type="transmembrane region" description="Helical" evidence="5">
    <location>
        <begin position="16"/>
        <end position="35"/>
    </location>
</feature>
<dbReference type="Pfam" id="PF01124">
    <property type="entry name" value="MAPEG"/>
    <property type="match status" value="1"/>
</dbReference>
<keyword evidence="7" id="KW-1185">Reference proteome</keyword>
<proteinExistence type="predicted"/>
<keyword evidence="4 5" id="KW-0472">Membrane</keyword>
<dbReference type="GO" id="GO:0004364">
    <property type="term" value="F:glutathione transferase activity"/>
    <property type="evidence" value="ECO:0007669"/>
    <property type="project" value="TreeGrafter"/>
</dbReference>
<dbReference type="InterPro" id="IPR023352">
    <property type="entry name" value="MAPEG-like_dom_sf"/>
</dbReference>
<feature type="transmembrane region" description="Helical" evidence="5">
    <location>
        <begin position="81"/>
        <end position="106"/>
    </location>
</feature>
<protein>
    <submittedName>
        <fullName evidence="6">MAPEG family protein</fullName>
    </submittedName>
</protein>
<evidence type="ECO:0000256" key="5">
    <source>
        <dbReference type="SAM" id="Phobius"/>
    </source>
</evidence>
<keyword evidence="3 5" id="KW-1133">Transmembrane helix</keyword>